<comment type="caution">
    <text evidence="3">The sequence shown here is derived from an EMBL/GenBank/DDBJ whole genome shotgun (WGS) entry which is preliminary data.</text>
</comment>
<name>A0A7Y4EDE7_9VIBR</name>
<dbReference type="Proteomes" id="UP000565719">
    <property type="component" value="Unassembled WGS sequence"/>
</dbReference>
<evidence type="ECO:0000259" key="2">
    <source>
        <dbReference type="Pfam" id="PF18945"/>
    </source>
</evidence>
<dbReference type="RefSeq" id="WP_171359956.1">
    <property type="nucleotide sequence ID" value="NZ_VTXC01000006.1"/>
</dbReference>
<feature type="domain" description="TssC1 C-terminal" evidence="2">
    <location>
        <begin position="336"/>
        <end position="440"/>
    </location>
</feature>
<evidence type="ECO:0000313" key="4">
    <source>
        <dbReference type="Proteomes" id="UP000565719"/>
    </source>
</evidence>
<dbReference type="AlphaFoldDB" id="A0A7Y4EDE7"/>
<dbReference type="PANTHER" id="PTHR35565:SF1">
    <property type="entry name" value="TYPE VI SECRETION SYSTEM CONTRACTILE SHEATH LARGE SUBUNIT"/>
    <property type="match status" value="1"/>
</dbReference>
<dbReference type="InterPro" id="IPR044032">
    <property type="entry name" value="TssC1_C"/>
</dbReference>
<reference evidence="3 4" key="1">
    <citation type="submission" date="2019-09" db="EMBL/GenBank/DDBJ databases">
        <title>Draft genome sequencing and comparative genomics of hatchery-associated Vibrios.</title>
        <authorList>
            <person name="Kehlet-Delgado H."/>
            <person name="Mueller R.S."/>
        </authorList>
    </citation>
    <scope>NUCLEOTIDE SEQUENCE [LARGE SCALE GENOMIC DNA]</scope>
    <source>
        <strain evidence="3 4">99-46-Y</strain>
    </source>
</reference>
<dbReference type="PANTHER" id="PTHR35565">
    <property type="entry name" value="CYTOPLASMIC PROTEIN-RELATED"/>
    <property type="match status" value="1"/>
</dbReference>
<evidence type="ECO:0000313" key="3">
    <source>
        <dbReference type="EMBL" id="NOH70357.1"/>
    </source>
</evidence>
<accession>A0A7Y4EDE7</accession>
<dbReference type="InterPro" id="IPR044031">
    <property type="entry name" value="TssC1_N"/>
</dbReference>
<dbReference type="EMBL" id="VTXC01000006">
    <property type="protein sequence ID" value="NOH70357.1"/>
    <property type="molecule type" value="Genomic_DNA"/>
</dbReference>
<sequence length="451" mass="52487">MNPNNQWKSMLNDHIEWHELLTCAQAQSRAQFKALLIRLMAELDILISGQLSEVIQHKYFKQLEASWAGIKSLIDLNTSQRRIKVKLLDASWSMVSADLNYCFDLKQSTLYRQLYSNEFDTAGGSPFGLIMFDHKVSAGYSDKLDFDDLYTLQLLSELGELAFCPMILGVDEFFFGDDPCRQIFDCMRIERILTSQDFLSWQLLREKASSRFLYLVMPEYLVREPFYQYQAGFVFSENKQESHALWGNSAYLMASNVIREFDRISWFGFLRSYDETGTYGAMVQDSINMKTKVDLPSEKDGFWSTQGFIPLTSLYLSRHKGFFSNQSVWQVPDESSRQVGMLQTNLMVCRFGHYIKAQLRDRVGRYDSTESCRQSLKSWLDQFTNNVSYAEDSILARYPLRSCYVRIEEAQYDSMSYQCEIMLQPQYQYDMMDAKVVLTTSFSSSEIGKKQ</sequence>
<dbReference type="Pfam" id="PF18945">
    <property type="entry name" value="VipB_2"/>
    <property type="match status" value="1"/>
</dbReference>
<feature type="domain" description="TssC1 N-terminal" evidence="1">
    <location>
        <begin position="39"/>
        <end position="328"/>
    </location>
</feature>
<dbReference type="Pfam" id="PF05943">
    <property type="entry name" value="VipB"/>
    <property type="match status" value="1"/>
</dbReference>
<protein>
    <submittedName>
        <fullName evidence="3">Type VI secretion system contractile sheath large subunit</fullName>
    </submittedName>
</protein>
<organism evidence="3 4">
    <name type="scientific">Vibrio pectenicida</name>
    <dbReference type="NCBI Taxonomy" id="62763"/>
    <lineage>
        <taxon>Bacteria</taxon>
        <taxon>Pseudomonadati</taxon>
        <taxon>Pseudomonadota</taxon>
        <taxon>Gammaproteobacteria</taxon>
        <taxon>Vibrionales</taxon>
        <taxon>Vibrionaceae</taxon>
        <taxon>Vibrio</taxon>
    </lineage>
</organism>
<evidence type="ECO:0000259" key="1">
    <source>
        <dbReference type="Pfam" id="PF05943"/>
    </source>
</evidence>
<gene>
    <name evidence="3" type="ORF">F0225_03245</name>
</gene>
<proteinExistence type="predicted"/>
<dbReference type="InterPro" id="IPR010269">
    <property type="entry name" value="T6SS_TssC-like"/>
</dbReference>